<gene>
    <name evidence="4" type="ORF">GR204_02355</name>
</gene>
<dbReference type="PANTHER" id="PTHR32027:SF0">
    <property type="entry name" value="CYTOSINE DEAMINASE"/>
    <property type="match status" value="1"/>
</dbReference>
<proteinExistence type="predicted"/>
<evidence type="ECO:0000256" key="1">
    <source>
        <dbReference type="ARBA" id="ARBA00022723"/>
    </source>
</evidence>
<evidence type="ECO:0000259" key="3">
    <source>
        <dbReference type="Pfam" id="PF07969"/>
    </source>
</evidence>
<sequence length="429" mass="46987">MFDLIVRNSNLPDGRKSIDIGIQGGKIIALETNLQAQAGEEIDATGRLVSPPFVDPHFHMDATLSLGLPRMNVSGTLLEGIALWGELRPIVTKEELVDRALRYCDLAVTQGLLFIRSHVDTSDPRLVTVEAMIEVREKVAPYIDLQLVAFPQDGYYRSPGAIDALNRALDMGVDIVGGIPHFERTMGEGTASVEALCRIAADRALPVDIHCDETDDPLSRHIETLAAETIRFGLQGRVAGSHLTSMHSMDNYYVSKLIPLMAEAGINVIPNPLINIMLQGRHDTYPKRRGMTRVRELMDAGLNVSFGHDCVMDPWYSMGSGDMLEVGHMAIHVAQMAGIDDRKSIFDALTVNSAKTMGLAGYGLEKGCNADLVILQASDTLEALRLKPNRLAVIRRGKVIARSAPRIGELFLNGRPARIDGGLDYVPRY</sequence>
<dbReference type="GO" id="GO:0006209">
    <property type="term" value="P:cytosine catabolic process"/>
    <property type="evidence" value="ECO:0007669"/>
    <property type="project" value="TreeGrafter"/>
</dbReference>
<dbReference type="SUPFAM" id="SSF51556">
    <property type="entry name" value="Metallo-dependent hydrolases"/>
    <property type="match status" value="1"/>
</dbReference>
<evidence type="ECO:0000313" key="4">
    <source>
        <dbReference type="EMBL" id="NEI32856.1"/>
    </source>
</evidence>
<keyword evidence="1" id="KW-0479">Metal-binding</keyword>
<dbReference type="InterPro" id="IPR011059">
    <property type="entry name" value="Metal-dep_hydrolase_composite"/>
</dbReference>
<dbReference type="GO" id="GO:0035888">
    <property type="term" value="F:isoguanine deaminase activity"/>
    <property type="evidence" value="ECO:0007669"/>
    <property type="project" value="TreeGrafter"/>
</dbReference>
<feature type="domain" description="Amidohydrolase 3" evidence="3">
    <location>
        <begin position="40"/>
        <end position="400"/>
    </location>
</feature>
<dbReference type="PANTHER" id="PTHR32027">
    <property type="entry name" value="CYTOSINE DEAMINASE"/>
    <property type="match status" value="1"/>
</dbReference>
<dbReference type="NCBIfam" id="NF005748">
    <property type="entry name" value="PRK07572.1"/>
    <property type="match status" value="1"/>
</dbReference>
<dbReference type="AlphaFoldDB" id="A0A6P0B102"/>
<evidence type="ECO:0000313" key="5">
    <source>
        <dbReference type="Proteomes" id="UP000471560"/>
    </source>
</evidence>
<dbReference type="FunFam" id="3.20.20.140:FF:000019">
    <property type="entry name" value="Cytosine deaminase"/>
    <property type="match status" value="1"/>
</dbReference>
<dbReference type="GO" id="GO:0004131">
    <property type="term" value="F:cytosine deaminase activity"/>
    <property type="evidence" value="ECO:0007669"/>
    <property type="project" value="TreeGrafter"/>
</dbReference>
<dbReference type="SUPFAM" id="SSF51338">
    <property type="entry name" value="Composite domain of metallo-dependent hydrolases"/>
    <property type="match status" value="1"/>
</dbReference>
<dbReference type="RefSeq" id="WP_164575508.1">
    <property type="nucleotide sequence ID" value="NZ_CAXURF020000004.1"/>
</dbReference>
<keyword evidence="2 4" id="KW-0378">Hydrolase</keyword>
<organism evidence="4 5">
    <name type="scientific">Rhizobium leguminosarum</name>
    <dbReference type="NCBI Taxonomy" id="384"/>
    <lineage>
        <taxon>Bacteria</taxon>
        <taxon>Pseudomonadati</taxon>
        <taxon>Pseudomonadota</taxon>
        <taxon>Alphaproteobacteria</taxon>
        <taxon>Hyphomicrobiales</taxon>
        <taxon>Rhizobiaceae</taxon>
        <taxon>Rhizobium/Agrobacterium group</taxon>
        <taxon>Rhizobium</taxon>
    </lineage>
</organism>
<dbReference type="Proteomes" id="UP000471560">
    <property type="component" value="Unassembled WGS sequence"/>
</dbReference>
<comment type="caution">
    <text evidence="4">The sequence shown here is derived from an EMBL/GenBank/DDBJ whole genome shotgun (WGS) entry which is preliminary data.</text>
</comment>
<evidence type="ECO:0000256" key="2">
    <source>
        <dbReference type="ARBA" id="ARBA00022801"/>
    </source>
</evidence>
<name>A0A6P0B102_RHILE</name>
<dbReference type="Gene3D" id="3.20.20.140">
    <property type="entry name" value="Metal-dependent hydrolases"/>
    <property type="match status" value="1"/>
</dbReference>
<dbReference type="EMBL" id="WUEZ01000002">
    <property type="protein sequence ID" value="NEI32856.1"/>
    <property type="molecule type" value="Genomic_DNA"/>
</dbReference>
<accession>A0A6P0B102</accession>
<dbReference type="Pfam" id="PF07969">
    <property type="entry name" value="Amidohydro_3"/>
    <property type="match status" value="1"/>
</dbReference>
<dbReference type="InterPro" id="IPR032466">
    <property type="entry name" value="Metal_Hydrolase"/>
</dbReference>
<dbReference type="GO" id="GO:0046872">
    <property type="term" value="F:metal ion binding"/>
    <property type="evidence" value="ECO:0007669"/>
    <property type="project" value="UniProtKB-KW"/>
</dbReference>
<protein>
    <submittedName>
        <fullName evidence="4">Amidohydrolase family protein</fullName>
    </submittedName>
</protein>
<dbReference type="InterPro" id="IPR013108">
    <property type="entry name" value="Amidohydro_3"/>
</dbReference>
<dbReference type="InterPro" id="IPR052349">
    <property type="entry name" value="Metallo-hydrolase_Enzymes"/>
</dbReference>
<dbReference type="Gene3D" id="2.30.40.10">
    <property type="entry name" value="Urease, subunit C, domain 1"/>
    <property type="match status" value="1"/>
</dbReference>
<dbReference type="CDD" id="cd01293">
    <property type="entry name" value="Bact_CD"/>
    <property type="match status" value="1"/>
</dbReference>
<reference evidence="4 5" key="1">
    <citation type="submission" date="2019-12" db="EMBL/GenBank/DDBJ databases">
        <title>Rhizobium genotypes associated with high levels of biological nitrogen fixation by grain legumes in a temperate-maritime cropping system.</title>
        <authorList>
            <person name="Maluk M."/>
            <person name="Francesc Ferrando Molina F."/>
            <person name="Lopez Del Egido L."/>
            <person name="Lafos M."/>
            <person name="Langarica-Fuentes A."/>
            <person name="Gebre Yohannes G."/>
            <person name="Young M.W."/>
            <person name="Martin P."/>
            <person name="Gantlett R."/>
            <person name="Kenicer G."/>
            <person name="Hawes C."/>
            <person name="Begg G.S."/>
            <person name="Quilliam R.S."/>
            <person name="Squire G.R."/>
            <person name="Poole P.S."/>
            <person name="Young P.W."/>
            <person name="Iannetta P.M."/>
            <person name="James E.K."/>
        </authorList>
    </citation>
    <scope>NUCLEOTIDE SEQUENCE [LARGE SCALE GENOMIC DNA]</scope>
    <source>
        <strain evidence="4 5">JHI1096</strain>
    </source>
</reference>